<dbReference type="InterPro" id="IPR023346">
    <property type="entry name" value="Lysozyme-like_dom_sf"/>
</dbReference>
<accession>A0A0G3HHW6</accession>
<dbReference type="SMART" id="SM01208">
    <property type="entry name" value="G5"/>
    <property type="match status" value="1"/>
</dbReference>
<dbReference type="OrthoDB" id="1404170at2"/>
<sequence>MANTKTHIGQKLPLKRMAAGSVVGALAVGGAVVTVAYKDVTIDYDGESIQLSTLAGDVAGALERAQVDVEPGDVVSPAPGTPLTSGTHITINTLKPVALVIDGRETPVESTAQTVGALLAENPALTRGAHVAEDVNQPLTDGMKVTVTTPKIVAIDDAGSVTFTQVAVSTVKDALAAQGITLGKHDRVSPALNSPVTDNLDITIDRVTIEETTEKVTVESPVEYVDDPEAEAGTESVVSQGKDGETEVRTRVTTVNGVEESSEVVEEKVITKPTVTTIARGTKPSVSLSAPSIGSGSVWDSIAQCESGGNWGIDTGNGYSGGLQFAPSTWLGYGGGQYAPTAAQASREQQIDIAQRVQAAQGWGAWPACTAKLGIR</sequence>
<keyword evidence="2" id="KW-0732">Signal</keyword>
<evidence type="ECO:0000256" key="2">
    <source>
        <dbReference type="ARBA" id="ARBA00022729"/>
    </source>
</evidence>
<feature type="domain" description="G5" evidence="4">
    <location>
        <begin position="204"/>
        <end position="284"/>
    </location>
</feature>
<dbReference type="STRING" id="1072256.CUTER_03545"/>
<evidence type="ECO:0000256" key="3">
    <source>
        <dbReference type="ARBA" id="ARBA00022801"/>
    </source>
</evidence>
<keyword evidence="3" id="KW-0378">Hydrolase</keyword>
<dbReference type="GO" id="GO:0016787">
    <property type="term" value="F:hydrolase activity"/>
    <property type="evidence" value="ECO:0007669"/>
    <property type="project" value="UniProtKB-KW"/>
</dbReference>
<keyword evidence="6" id="KW-1185">Reference proteome</keyword>
<dbReference type="PATRIC" id="fig|1072256.5.peg.704"/>
<dbReference type="RefSeq" id="WP_047259253.1">
    <property type="nucleotide sequence ID" value="NZ_CP011546.1"/>
</dbReference>
<protein>
    <recommendedName>
        <fullName evidence="4">G5 domain-containing protein</fullName>
    </recommendedName>
</protein>
<reference evidence="6" key="2">
    <citation type="submission" date="2015-05" db="EMBL/GenBank/DDBJ databases">
        <title>Complete genome sequence of Corynebacterium uterequi DSM 45634, isolated from the uterus of a maiden mare.</title>
        <authorList>
            <person name="Ruckert C."/>
            <person name="Albersmeier A."/>
            <person name="Winkler A."/>
            <person name="Tauch A."/>
        </authorList>
    </citation>
    <scope>NUCLEOTIDE SEQUENCE [LARGE SCALE GENOMIC DNA]</scope>
    <source>
        <strain evidence="6">DSM 45634</strain>
    </source>
</reference>
<dbReference type="Pfam" id="PF03990">
    <property type="entry name" value="DUF348"/>
    <property type="match status" value="3"/>
</dbReference>
<comment type="similarity">
    <text evidence="1">Belongs to the transglycosylase family. Rpf subfamily.</text>
</comment>
<evidence type="ECO:0000313" key="6">
    <source>
        <dbReference type="Proteomes" id="UP000035548"/>
    </source>
</evidence>
<evidence type="ECO:0000313" key="5">
    <source>
        <dbReference type="EMBL" id="AKK10717.1"/>
    </source>
</evidence>
<dbReference type="InterPro" id="IPR007137">
    <property type="entry name" value="DUF348"/>
</dbReference>
<dbReference type="KEGG" id="cut:CUTER_03545"/>
<gene>
    <name evidence="5" type="ORF">CUTER_03545</name>
</gene>
<evidence type="ECO:0000259" key="4">
    <source>
        <dbReference type="PROSITE" id="PS51109"/>
    </source>
</evidence>
<dbReference type="PROSITE" id="PS51109">
    <property type="entry name" value="G5"/>
    <property type="match status" value="1"/>
</dbReference>
<dbReference type="Pfam" id="PF07501">
    <property type="entry name" value="G5"/>
    <property type="match status" value="1"/>
</dbReference>
<dbReference type="AlphaFoldDB" id="A0A0G3HHW6"/>
<dbReference type="SUPFAM" id="SSF53955">
    <property type="entry name" value="Lysozyme-like"/>
    <property type="match status" value="1"/>
</dbReference>
<dbReference type="EMBL" id="CP011546">
    <property type="protein sequence ID" value="AKK10717.1"/>
    <property type="molecule type" value="Genomic_DNA"/>
</dbReference>
<dbReference type="CDD" id="cd13925">
    <property type="entry name" value="RPF"/>
    <property type="match status" value="1"/>
</dbReference>
<dbReference type="Gene3D" id="2.20.230.10">
    <property type="entry name" value="Resuscitation-promoting factor rpfb"/>
    <property type="match status" value="1"/>
</dbReference>
<dbReference type="Gene3D" id="1.10.530.10">
    <property type="match status" value="1"/>
</dbReference>
<dbReference type="InterPro" id="IPR010618">
    <property type="entry name" value="RPF"/>
</dbReference>
<evidence type="ECO:0000256" key="1">
    <source>
        <dbReference type="ARBA" id="ARBA00010830"/>
    </source>
</evidence>
<name>A0A0G3HHW6_9CORY</name>
<dbReference type="InterPro" id="IPR011098">
    <property type="entry name" value="G5_dom"/>
</dbReference>
<organism evidence="5 6">
    <name type="scientific">Corynebacterium uterequi</name>
    <dbReference type="NCBI Taxonomy" id="1072256"/>
    <lineage>
        <taxon>Bacteria</taxon>
        <taxon>Bacillati</taxon>
        <taxon>Actinomycetota</taxon>
        <taxon>Actinomycetes</taxon>
        <taxon>Mycobacteriales</taxon>
        <taxon>Corynebacteriaceae</taxon>
        <taxon>Corynebacterium</taxon>
    </lineage>
</organism>
<dbReference type="Pfam" id="PF06737">
    <property type="entry name" value="Transglycosylas"/>
    <property type="match status" value="1"/>
</dbReference>
<reference evidence="5 6" key="1">
    <citation type="journal article" date="2015" name="Genome Announc.">
        <title>Virulence Factor Genes Detected in the Complete Genome Sequence of Corynebacterium uterequi DSM 45634, Isolated from the Uterus of a Maiden Mare.</title>
        <authorList>
            <person name="Ruckert C."/>
            <person name="Kriete M."/>
            <person name="Jaenicke S."/>
            <person name="Winkler A."/>
            <person name="Tauch A."/>
        </authorList>
    </citation>
    <scope>NUCLEOTIDE SEQUENCE [LARGE SCALE GENOMIC DNA]</scope>
    <source>
        <strain evidence="5 6">DSM 45634</strain>
    </source>
</reference>
<dbReference type="Proteomes" id="UP000035548">
    <property type="component" value="Chromosome"/>
</dbReference>
<proteinExistence type="inferred from homology"/>